<evidence type="ECO:0000313" key="1">
    <source>
        <dbReference type="EMBL" id="MCS4488406.1"/>
    </source>
</evidence>
<reference evidence="1 2" key="1">
    <citation type="journal article" date="2023" name="Int. J. Syst. Evol. Microbiol.">
        <title>Streptococcus sciuri sp. nov., Staphylococcus marylandisciuri sp. nov. and Staphylococcus americanisciuri sp. nov., isolated from faeces of eastern grey squirrel (Sciurus carolinensis).</title>
        <authorList>
            <person name="Volokhov D.V."/>
            <person name="Zagorodnyaya T.A."/>
            <person name="Furtak V.A."/>
            <person name="Nattanmai G."/>
            <person name="Randall L."/>
            <person name="Jose S."/>
            <person name="Gao Y."/>
            <person name="Eisenberg T."/>
            <person name="Delmonte P."/>
            <person name="Blom J."/>
            <person name="Mitchell K.K."/>
        </authorList>
    </citation>
    <scope>NUCLEOTIDE SEQUENCE [LARGE SCALE GENOMIC DNA]</scope>
    <source>
        <strain evidence="1 2">SQ9-PEA</strain>
    </source>
</reference>
<accession>A0ABT2F7F9</accession>
<protein>
    <submittedName>
        <fullName evidence="1">DUF1492 domain-containing protein</fullName>
    </submittedName>
</protein>
<gene>
    <name evidence="1" type="ORF">NXS10_05470</name>
</gene>
<dbReference type="Gene3D" id="1.20.140.160">
    <property type="match status" value="1"/>
</dbReference>
<comment type="caution">
    <text evidence="1">The sequence shown here is derived from an EMBL/GenBank/DDBJ whole genome shotgun (WGS) entry which is preliminary data.</text>
</comment>
<dbReference type="InterPro" id="IPR010861">
    <property type="entry name" value="DUF1492"/>
</dbReference>
<dbReference type="RefSeq" id="WP_259138545.1">
    <property type="nucleotide sequence ID" value="NZ_JANUXX010000005.1"/>
</dbReference>
<organism evidence="1 2">
    <name type="scientific">Streptococcus sciuri</name>
    <dbReference type="NCBI Taxonomy" id="2973939"/>
    <lineage>
        <taxon>Bacteria</taxon>
        <taxon>Bacillati</taxon>
        <taxon>Bacillota</taxon>
        <taxon>Bacilli</taxon>
        <taxon>Lactobacillales</taxon>
        <taxon>Streptococcaceae</taxon>
        <taxon>Streptococcus</taxon>
    </lineage>
</organism>
<evidence type="ECO:0000313" key="2">
    <source>
        <dbReference type="Proteomes" id="UP001206548"/>
    </source>
</evidence>
<dbReference type="Pfam" id="PF07374">
    <property type="entry name" value="DUF1492"/>
    <property type="match status" value="1"/>
</dbReference>
<dbReference type="EMBL" id="JANUXX010000005">
    <property type="protein sequence ID" value="MCS4488406.1"/>
    <property type="molecule type" value="Genomic_DNA"/>
</dbReference>
<name>A0ABT2F7F9_9STRE</name>
<keyword evidence="2" id="KW-1185">Reference proteome</keyword>
<dbReference type="Proteomes" id="UP001206548">
    <property type="component" value="Unassembled WGS sequence"/>
</dbReference>
<dbReference type="InterPro" id="IPR013324">
    <property type="entry name" value="RNA_pol_sigma_r3/r4-like"/>
</dbReference>
<sequence>MSKAYTILNELKMLVPYIQSLEEERTQLLASLLTSPKLSTMKVTGGIKHKVDDTYMSILDIDEELAEALERKRELTRLLKQLPHEEGLVLRMAFINRYSEYEIRDRLRIGRNRYYRLKKGGIKRLDELLQGGTN</sequence>
<dbReference type="SUPFAM" id="SSF88659">
    <property type="entry name" value="Sigma3 and sigma4 domains of RNA polymerase sigma factors"/>
    <property type="match status" value="1"/>
</dbReference>
<proteinExistence type="predicted"/>